<dbReference type="Gene3D" id="1.20.1280.50">
    <property type="match status" value="1"/>
</dbReference>
<evidence type="ECO:0000313" key="2">
    <source>
        <dbReference type="EnsemblPlants" id="HORVU.MOREX.r3.1HG0016660.1"/>
    </source>
</evidence>
<dbReference type="PANTHER" id="PTHR35546">
    <property type="entry name" value="F-BOX PROTEIN INTERACTION DOMAIN PROTEIN-RELATED"/>
    <property type="match status" value="1"/>
</dbReference>
<sequence length="394" mass="45293">MQMNLLLGMIKGRRSKRRRSPVANLTDDLVVEILSRLPARSVCRFKCVSTTWRDLFSHPVNRMKLPQTLAGFFTKHDSETVPWSVPRFTNVSGTGLPLVSPSLDFLPVHQRIFLLDSCNGLLLCSCCATGELDMIDYRQFVCNPATKEWVALPDGADGWRGSRLGFNSTVSPHFYVFEFFRHYGLLPPLFTGVEVYSSETGGRVRMEYELDNDFTPFDSRFPTVLFNGCLHYLTNKAFVAVVDTEGKAYRNIPVPIPGEQEFGFIQLSQGRLHYANFEVDGEDEVVRLVVYILEDYDRQRWTLKHAAEASYVVGPRGSYEPGWLSYINLGEKFEWVAIHPHCNMIFYTVEWDKTLMSYDMDRRQVQEICNLGEDTRETYLPYVPLFSELQALHI</sequence>
<evidence type="ECO:0000259" key="1">
    <source>
        <dbReference type="SMART" id="SM00256"/>
    </source>
</evidence>
<dbReference type="AlphaFoldDB" id="A0A8I6WR54"/>
<keyword evidence="3" id="KW-1185">Reference proteome</keyword>
<dbReference type="InterPro" id="IPR036047">
    <property type="entry name" value="F-box-like_dom_sf"/>
</dbReference>
<reference evidence="2" key="3">
    <citation type="submission" date="2022-01" db="UniProtKB">
        <authorList>
            <consortium name="EnsemblPlants"/>
        </authorList>
    </citation>
    <scope>IDENTIFICATION</scope>
    <source>
        <strain evidence="2">subsp. vulgare</strain>
    </source>
</reference>
<dbReference type="Gramene" id="HORVU.MOREX.r2.1HG0012840.1">
    <property type="protein sequence ID" value="HORVU.MOREX.r2.1HG0012840.1"/>
    <property type="gene ID" value="HORVU.MOREX.r2.1HG0012840"/>
</dbReference>
<reference evidence="2" key="2">
    <citation type="submission" date="2020-10" db="EMBL/GenBank/DDBJ databases">
        <authorList>
            <person name="Scholz U."/>
            <person name="Mascher M."/>
            <person name="Fiebig A."/>
        </authorList>
    </citation>
    <scope>NUCLEOTIDE SEQUENCE [LARGE SCALE GENOMIC DNA]</scope>
    <source>
        <strain evidence="2">cv. Morex</strain>
    </source>
</reference>
<organism evidence="2 3">
    <name type="scientific">Hordeum vulgare subsp. vulgare</name>
    <name type="common">Domesticated barley</name>
    <dbReference type="NCBI Taxonomy" id="112509"/>
    <lineage>
        <taxon>Eukaryota</taxon>
        <taxon>Viridiplantae</taxon>
        <taxon>Streptophyta</taxon>
        <taxon>Embryophyta</taxon>
        <taxon>Tracheophyta</taxon>
        <taxon>Spermatophyta</taxon>
        <taxon>Magnoliopsida</taxon>
        <taxon>Liliopsida</taxon>
        <taxon>Poales</taxon>
        <taxon>Poaceae</taxon>
        <taxon>BOP clade</taxon>
        <taxon>Pooideae</taxon>
        <taxon>Triticodae</taxon>
        <taxon>Triticeae</taxon>
        <taxon>Hordeinae</taxon>
        <taxon>Hordeum</taxon>
    </lineage>
</organism>
<feature type="domain" description="F-box" evidence="1">
    <location>
        <begin position="25"/>
        <end position="65"/>
    </location>
</feature>
<dbReference type="SUPFAM" id="SSF81383">
    <property type="entry name" value="F-box domain"/>
    <property type="match status" value="1"/>
</dbReference>
<dbReference type="Proteomes" id="UP000011116">
    <property type="component" value="Chromosome 1H"/>
</dbReference>
<name>A0A8I6WR54_HORVV</name>
<dbReference type="CDD" id="cd22157">
    <property type="entry name" value="F-box_AtFBW1-like"/>
    <property type="match status" value="1"/>
</dbReference>
<reference evidence="3" key="1">
    <citation type="journal article" date="2012" name="Nature">
        <title>A physical, genetic and functional sequence assembly of the barley genome.</title>
        <authorList>
            <consortium name="The International Barley Genome Sequencing Consortium"/>
            <person name="Mayer K.F."/>
            <person name="Waugh R."/>
            <person name="Brown J.W."/>
            <person name="Schulman A."/>
            <person name="Langridge P."/>
            <person name="Platzer M."/>
            <person name="Fincher G.B."/>
            <person name="Muehlbauer G.J."/>
            <person name="Sato K."/>
            <person name="Close T.J."/>
            <person name="Wise R.P."/>
            <person name="Stein N."/>
        </authorList>
    </citation>
    <scope>NUCLEOTIDE SEQUENCE [LARGE SCALE GENOMIC DNA]</scope>
    <source>
        <strain evidence="3">cv. Morex</strain>
    </source>
</reference>
<dbReference type="EnsemblPlants" id="HORVU.MOREX.r3.1HG0016660.1">
    <property type="protein sequence ID" value="HORVU.MOREX.r3.1HG0016660.1"/>
    <property type="gene ID" value="HORVU.MOREX.r3.1HG0016660"/>
</dbReference>
<evidence type="ECO:0000313" key="3">
    <source>
        <dbReference type="Proteomes" id="UP000011116"/>
    </source>
</evidence>
<dbReference type="Gramene" id="HORVU.MOREX.r3.1HG0016660.1">
    <property type="protein sequence ID" value="HORVU.MOREX.r3.1HG0016660.1"/>
    <property type="gene ID" value="HORVU.MOREX.r3.1HG0016660"/>
</dbReference>
<dbReference type="InterPro" id="IPR055290">
    <property type="entry name" value="At3g26010-like"/>
</dbReference>
<proteinExistence type="predicted"/>
<protein>
    <recommendedName>
        <fullName evidence="1">F-box domain-containing protein</fullName>
    </recommendedName>
</protein>
<dbReference type="Pfam" id="PF00646">
    <property type="entry name" value="F-box"/>
    <property type="match status" value="1"/>
</dbReference>
<dbReference type="SMART" id="SM00256">
    <property type="entry name" value="FBOX"/>
    <property type="match status" value="1"/>
</dbReference>
<dbReference type="PANTHER" id="PTHR35546:SF38">
    <property type="entry name" value="F-BOX DOMAIN-CONTAINING PROTEIN"/>
    <property type="match status" value="1"/>
</dbReference>
<gene>
    <name evidence="2" type="primary">LOC123406519</name>
</gene>
<dbReference type="InterPro" id="IPR001810">
    <property type="entry name" value="F-box_dom"/>
</dbReference>
<accession>A0A8I6WR54</accession>
<dbReference type="OMA" id="CCATGKL"/>